<dbReference type="AlphaFoldDB" id="A0A9D2VZL0"/>
<evidence type="ECO:0000259" key="1">
    <source>
        <dbReference type="SMART" id="SM00382"/>
    </source>
</evidence>
<dbReference type="InterPro" id="IPR027417">
    <property type="entry name" value="P-loop_NTPase"/>
</dbReference>
<keyword evidence="2" id="KW-0067">ATP-binding</keyword>
<keyword evidence="2" id="KW-0547">Nucleotide-binding</keyword>
<dbReference type="CDD" id="cd00009">
    <property type="entry name" value="AAA"/>
    <property type="match status" value="1"/>
</dbReference>
<dbReference type="SMART" id="SM00382">
    <property type="entry name" value="AAA"/>
    <property type="match status" value="1"/>
</dbReference>
<dbReference type="PROSITE" id="PS00675">
    <property type="entry name" value="SIGMA54_INTERACT_1"/>
    <property type="match status" value="1"/>
</dbReference>
<dbReference type="SUPFAM" id="SSF52540">
    <property type="entry name" value="P-loop containing nucleoside triphosphate hydrolases"/>
    <property type="match status" value="1"/>
</dbReference>
<dbReference type="InterPro" id="IPR003593">
    <property type="entry name" value="AAA+_ATPase"/>
</dbReference>
<sequence length="338" mass="38446">MALTNSQYDQLMRIYEQRQIDDEHRLRDHYQKAYSMIPALKELDQSISSLSVEKARRLLDGDSTALSSLKEDLHQLIQRKKSLLKDHGLSEDYLELSYTCPDCKDTGYIGTEKCHCFKKAITDLLYLQSNLQEILDKENFSTFSLDYYSSNHIDPVTGRSALEAVQTALKACQDFTAHFSEDFQNILLYGDTGVGKTFLSHCIAKEVMDAGFSVIYFTAAGLFDIFAKCVFGRHSDEEDETMDHIYGCDLLIIDDLGTEFSNSFTTSQLFICLNERILRQKPTIISTNLALEDIKSIYSERTFSRISSNYTLLRLTGDDIRIQKKLLNLGGTKDAATQ</sequence>
<dbReference type="Proteomes" id="UP000813420">
    <property type="component" value="Unassembled WGS sequence"/>
</dbReference>
<reference evidence="2" key="2">
    <citation type="submission" date="2021-09" db="EMBL/GenBank/DDBJ databases">
        <authorList>
            <person name="Gilroy R."/>
        </authorList>
    </citation>
    <scope>NUCLEOTIDE SEQUENCE</scope>
    <source>
        <strain evidence="2">USAMLcec4-12693</strain>
    </source>
</reference>
<dbReference type="GO" id="GO:0006260">
    <property type="term" value="P:DNA replication"/>
    <property type="evidence" value="ECO:0007669"/>
    <property type="project" value="TreeGrafter"/>
</dbReference>
<dbReference type="PANTHER" id="PTHR30050:SF4">
    <property type="entry name" value="ATP-BINDING PROTEIN RV3427C IN INSERTION SEQUENCE-RELATED"/>
    <property type="match status" value="1"/>
</dbReference>
<proteinExistence type="predicted"/>
<evidence type="ECO:0000313" key="3">
    <source>
        <dbReference type="Proteomes" id="UP000813420"/>
    </source>
</evidence>
<dbReference type="RefSeq" id="WP_277272463.1">
    <property type="nucleotide sequence ID" value="NZ_DYXE01000088.1"/>
</dbReference>
<dbReference type="GO" id="GO:0005524">
    <property type="term" value="F:ATP binding"/>
    <property type="evidence" value="ECO:0007669"/>
    <property type="project" value="UniProtKB-KW"/>
</dbReference>
<organism evidence="2 3">
    <name type="scientific">Merdimonas faecis</name>
    <dbReference type="NCBI Taxonomy" id="1653435"/>
    <lineage>
        <taxon>Bacteria</taxon>
        <taxon>Bacillati</taxon>
        <taxon>Bacillota</taxon>
        <taxon>Clostridia</taxon>
        <taxon>Lachnospirales</taxon>
        <taxon>Lachnospiraceae</taxon>
        <taxon>Merdimonas</taxon>
    </lineage>
</organism>
<accession>A0A9D2VZL0</accession>
<reference evidence="2" key="1">
    <citation type="journal article" date="2021" name="PeerJ">
        <title>Extensive microbial diversity within the chicken gut microbiome revealed by metagenomics and culture.</title>
        <authorList>
            <person name="Gilroy R."/>
            <person name="Ravi A."/>
            <person name="Getino M."/>
            <person name="Pursley I."/>
            <person name="Horton D.L."/>
            <person name="Alikhan N.F."/>
            <person name="Baker D."/>
            <person name="Gharbi K."/>
            <person name="Hall N."/>
            <person name="Watson M."/>
            <person name="Adriaenssens E.M."/>
            <person name="Foster-Nyarko E."/>
            <person name="Jarju S."/>
            <person name="Secka A."/>
            <person name="Antonio M."/>
            <person name="Oren A."/>
            <person name="Chaudhuri R.R."/>
            <person name="La Ragione R."/>
            <person name="Hildebrand F."/>
            <person name="Pallen M.J."/>
        </authorList>
    </citation>
    <scope>NUCLEOTIDE SEQUENCE</scope>
    <source>
        <strain evidence="2">USAMLcec4-12693</strain>
    </source>
</reference>
<dbReference type="InterPro" id="IPR025662">
    <property type="entry name" value="Sigma_54_int_dom_ATP-bd_1"/>
</dbReference>
<dbReference type="NCBIfam" id="NF005304">
    <property type="entry name" value="PRK06835.1"/>
    <property type="match status" value="1"/>
</dbReference>
<feature type="domain" description="AAA+ ATPase" evidence="1">
    <location>
        <begin position="182"/>
        <end position="313"/>
    </location>
</feature>
<dbReference type="PANTHER" id="PTHR30050">
    <property type="entry name" value="CHROMOSOMAL REPLICATION INITIATOR PROTEIN DNAA"/>
    <property type="match status" value="1"/>
</dbReference>
<comment type="caution">
    <text evidence="2">The sequence shown here is derived from an EMBL/GenBank/DDBJ whole genome shotgun (WGS) entry which is preliminary data.</text>
</comment>
<gene>
    <name evidence="2" type="ORF">K8V39_10975</name>
</gene>
<evidence type="ECO:0000313" key="2">
    <source>
        <dbReference type="EMBL" id="HJH50773.1"/>
    </source>
</evidence>
<protein>
    <submittedName>
        <fullName evidence="2">ATP-binding protein</fullName>
    </submittedName>
</protein>
<dbReference type="Gene3D" id="3.40.50.300">
    <property type="entry name" value="P-loop containing nucleotide triphosphate hydrolases"/>
    <property type="match status" value="1"/>
</dbReference>
<dbReference type="EMBL" id="DYXE01000088">
    <property type="protein sequence ID" value="HJH50773.1"/>
    <property type="molecule type" value="Genomic_DNA"/>
</dbReference>
<dbReference type="Pfam" id="PF01695">
    <property type="entry name" value="IstB_IS21"/>
    <property type="match status" value="1"/>
</dbReference>
<dbReference type="InterPro" id="IPR002611">
    <property type="entry name" value="IstB_ATP-bd"/>
</dbReference>
<name>A0A9D2VZL0_9FIRM</name>